<dbReference type="EMBL" id="DTIN01000009">
    <property type="protein sequence ID" value="HFX13106.1"/>
    <property type="molecule type" value="Genomic_DNA"/>
</dbReference>
<keyword evidence="3" id="KW-0732">Signal</keyword>
<reference evidence="4" key="1">
    <citation type="journal article" date="2020" name="mSystems">
        <title>Genome- and Community-Level Interaction Insights into Carbon Utilization and Element Cycling Functions of Hydrothermarchaeota in Hydrothermal Sediment.</title>
        <authorList>
            <person name="Zhou Z."/>
            <person name="Liu Y."/>
            <person name="Xu W."/>
            <person name="Pan J."/>
            <person name="Luo Z.H."/>
            <person name="Li M."/>
        </authorList>
    </citation>
    <scope>NUCLEOTIDE SEQUENCE [LARGE SCALE GENOMIC DNA]</scope>
    <source>
        <strain evidence="4">SpSt-81</strain>
    </source>
</reference>
<comment type="similarity">
    <text evidence="1">Belongs to the bacterial solute-binding protein 1 family.</text>
</comment>
<name>A0A7C3MQD2_DICTH</name>
<evidence type="ECO:0000313" key="4">
    <source>
        <dbReference type="EMBL" id="HFX13106.1"/>
    </source>
</evidence>
<organism evidence="4">
    <name type="scientific">Dictyoglomus thermophilum</name>
    <dbReference type="NCBI Taxonomy" id="14"/>
    <lineage>
        <taxon>Bacteria</taxon>
        <taxon>Pseudomonadati</taxon>
        <taxon>Dictyoglomota</taxon>
        <taxon>Dictyoglomia</taxon>
        <taxon>Dictyoglomales</taxon>
        <taxon>Dictyoglomaceae</taxon>
        <taxon>Dictyoglomus</taxon>
    </lineage>
</organism>
<dbReference type="GO" id="GO:0015768">
    <property type="term" value="P:maltose transport"/>
    <property type="evidence" value="ECO:0007669"/>
    <property type="project" value="TreeGrafter"/>
</dbReference>
<comment type="caution">
    <text evidence="4">The sequence shown here is derived from an EMBL/GenBank/DDBJ whole genome shotgun (WGS) entry which is preliminary data.</text>
</comment>
<dbReference type="PANTHER" id="PTHR30061">
    <property type="entry name" value="MALTOSE-BINDING PERIPLASMIC PROTEIN"/>
    <property type="match status" value="1"/>
</dbReference>
<dbReference type="GO" id="GO:0042956">
    <property type="term" value="P:maltodextrin transmembrane transport"/>
    <property type="evidence" value="ECO:0007669"/>
    <property type="project" value="TreeGrafter"/>
</dbReference>
<dbReference type="GO" id="GO:0055052">
    <property type="term" value="C:ATP-binding cassette (ABC) transporter complex, substrate-binding subunit-containing"/>
    <property type="evidence" value="ECO:0007669"/>
    <property type="project" value="TreeGrafter"/>
</dbReference>
<dbReference type="SUPFAM" id="SSF53850">
    <property type="entry name" value="Periplasmic binding protein-like II"/>
    <property type="match status" value="1"/>
</dbReference>
<evidence type="ECO:0000256" key="3">
    <source>
        <dbReference type="ARBA" id="ARBA00022729"/>
    </source>
</evidence>
<proteinExistence type="inferred from homology"/>
<dbReference type="GO" id="GO:1901982">
    <property type="term" value="F:maltose binding"/>
    <property type="evidence" value="ECO:0007669"/>
    <property type="project" value="TreeGrafter"/>
</dbReference>
<keyword evidence="2" id="KW-0813">Transport</keyword>
<evidence type="ECO:0000256" key="1">
    <source>
        <dbReference type="ARBA" id="ARBA00008520"/>
    </source>
</evidence>
<dbReference type="Gene3D" id="3.40.190.10">
    <property type="entry name" value="Periplasmic binding protein-like II"/>
    <property type="match status" value="1"/>
</dbReference>
<dbReference type="CDD" id="cd13585">
    <property type="entry name" value="PBP2_TMBP_like"/>
    <property type="match status" value="1"/>
</dbReference>
<dbReference type="AlphaFoldDB" id="A0A7C3MQD2"/>
<evidence type="ECO:0000256" key="2">
    <source>
        <dbReference type="ARBA" id="ARBA00022448"/>
    </source>
</evidence>
<dbReference type="InterPro" id="IPR006059">
    <property type="entry name" value="SBP"/>
</dbReference>
<dbReference type="Pfam" id="PF01547">
    <property type="entry name" value="SBP_bac_1"/>
    <property type="match status" value="1"/>
</dbReference>
<gene>
    <name evidence="4" type="ORF">ENW00_02970</name>
</gene>
<protein>
    <submittedName>
        <fullName evidence="4">Sugar ABC transporter substrate-binding protein</fullName>
    </submittedName>
</protein>
<dbReference type="PANTHER" id="PTHR30061:SF50">
    <property type="entry name" value="MALTOSE_MALTODEXTRIN-BINDING PERIPLASMIC PROTEIN"/>
    <property type="match status" value="1"/>
</dbReference>
<accession>A0A7C3MQD2</accession>
<sequence length="418" mass="48269">MASKEKRSLPKTLFSLLIFLLFITISSPQKITTIRFATWDTGELFQIEQAIAKNFEKLYPNIKVQVESYGDNFDQKLAASFGAKNPPDVMYMWDFPTYAESLLPLDDLIKNEKNINLNDYYPAVLNYCKYENKYYGLPVGFTSHVVYWNKDLFKRNNVQPPSPNWTWDELIDKAKKITNPSQKIYGFAFPISPDPYDFEQFLWSNGGRYCSLDGKEIEGYLNSKEMIETLALFTKMLREGIAVLTGTQQIQSGGDLFKAGKVGMLESGIWRLPEFQEAKLNFGVHILPAFKGKKVKSILNVSAISIAKDSKNIKEAWEFVKYYSYNKDAIKMRKGDLPTRKSVASEMGFLKDPYYQPFYKMVEASKDTVPSFNLNRNMRKVYDELAVTIEKIFSEQADENKIKEYLNELVTTCKRFLK</sequence>